<evidence type="ECO:0000256" key="7">
    <source>
        <dbReference type="ARBA" id="ARBA00022917"/>
    </source>
</evidence>
<feature type="domain" description="DALR anticodon binding" evidence="11">
    <location>
        <begin position="589"/>
        <end position="681"/>
    </location>
</feature>
<dbReference type="NCBIfam" id="TIGR00211">
    <property type="entry name" value="glyS"/>
    <property type="match status" value="1"/>
</dbReference>
<proteinExistence type="inferred from homology"/>
<evidence type="ECO:0000256" key="5">
    <source>
        <dbReference type="ARBA" id="ARBA00022741"/>
    </source>
</evidence>
<name>A0A1I2KL71_9BACL</name>
<accession>A0A1I2KL71</accession>
<dbReference type="OrthoDB" id="9775440at2"/>
<dbReference type="GO" id="GO:0006426">
    <property type="term" value="P:glycyl-tRNA aminoacylation"/>
    <property type="evidence" value="ECO:0007669"/>
    <property type="project" value="UniProtKB-UniRule"/>
</dbReference>
<dbReference type="RefSeq" id="WP_092035570.1">
    <property type="nucleotide sequence ID" value="NZ_FOOK01000002.1"/>
</dbReference>
<sequence length="695" mass="79086">MAERELLLEIGCEEIPARFVGEAAKQLKERVESWLRENRIDYRTSHTYATPRRLALRVEGVAERQRDVREEVRGPAKRIALKEDGSWSPAAVGFARKQGVSLDDLYFGEHKGEEYLFARKVMKGKATGECLQEGLPGVLSSIHLPGAMRWGSGRTRFIRPVRWLVCLFGRETVPFSWAGVTAGNRTRGHRFLGEEVELSSPEEYLETLRKQWVIADVEERRQRILDQLRRLEEEKGWRIPVDEGLLEEVTHLVEYPTVLAGSFDEKFLELPPAVLITTMREHQRYFPVTAADGSLLPHFVTVRNGDDVALDVVARGNQKVLRARLADARFFYEEDLKLSIDEAVSRLDQIVFHEKLGSIGDKVRRVRTLALSIADWLGLDEETVRKIDRAARICKFDLSTQMVYEFPELEGVMGEEYARRAGEDPEVSRAVFEHHLPRHAGDELPASVVGTVLALADKIDAQAAFLGIGIQPSGSQDPYGLRRRAAGLIQILLHRDWPSVTLNRLWDHALELLREKGLVTQPAEEVKKRLEEFFALRLRTVLQEAEIRHDVIDAVLAAGVGDPRLAVDKARFLMERVKEEDAFKPVVEAFNRTANLGRKGDPNRGVDPSLMEEEAERLLWNAYRQAADRFEAALSRRDVAGMYQALAEMAPTIHRFFDEVFVMAEDEAVRANRLALLRRLTDLVRRFAHFDRLAG</sequence>
<dbReference type="EMBL" id="FOOK01000002">
    <property type="protein sequence ID" value="SFF67724.1"/>
    <property type="molecule type" value="Genomic_DNA"/>
</dbReference>
<evidence type="ECO:0000256" key="9">
    <source>
        <dbReference type="ARBA" id="ARBA00047937"/>
    </source>
</evidence>
<dbReference type="PANTHER" id="PTHR30075">
    <property type="entry name" value="GLYCYL-TRNA SYNTHETASE"/>
    <property type="match status" value="1"/>
</dbReference>
<dbReference type="SUPFAM" id="SSF109604">
    <property type="entry name" value="HD-domain/PDEase-like"/>
    <property type="match status" value="1"/>
</dbReference>
<dbReference type="PRINTS" id="PR01045">
    <property type="entry name" value="TRNASYNTHGB"/>
</dbReference>
<evidence type="ECO:0000256" key="8">
    <source>
        <dbReference type="ARBA" id="ARBA00023146"/>
    </source>
</evidence>
<keyword evidence="4 10" id="KW-0436">Ligase</keyword>
<protein>
    <recommendedName>
        <fullName evidence="10">Glycine--tRNA ligase beta subunit</fullName>
        <ecNumber evidence="10">6.1.1.14</ecNumber>
    </recommendedName>
    <alternativeName>
        <fullName evidence="10">Glycyl-tRNA synthetase beta subunit</fullName>
        <shortName evidence="10">GlyRS</shortName>
    </alternativeName>
</protein>
<comment type="subunit">
    <text evidence="10">Tetramer of two alpha and two beta subunits.</text>
</comment>
<comment type="subcellular location">
    <subcellularLocation>
        <location evidence="1 10">Cytoplasm</location>
    </subcellularLocation>
</comment>
<dbReference type="GO" id="GO:0005524">
    <property type="term" value="F:ATP binding"/>
    <property type="evidence" value="ECO:0007669"/>
    <property type="project" value="UniProtKB-UniRule"/>
</dbReference>
<dbReference type="GO" id="GO:0006420">
    <property type="term" value="P:arginyl-tRNA aminoacylation"/>
    <property type="evidence" value="ECO:0007669"/>
    <property type="project" value="InterPro"/>
</dbReference>
<evidence type="ECO:0000256" key="6">
    <source>
        <dbReference type="ARBA" id="ARBA00022840"/>
    </source>
</evidence>
<keyword evidence="6 10" id="KW-0067">ATP-binding</keyword>
<gene>
    <name evidence="10" type="primary">glyS</name>
    <name evidence="12" type="ORF">SAMN04488025_102134</name>
</gene>
<dbReference type="InterPro" id="IPR006194">
    <property type="entry name" value="Gly-tRNA-synth_heterodimer"/>
</dbReference>
<dbReference type="InterPro" id="IPR015944">
    <property type="entry name" value="Gly-tRNA-synth_bsu"/>
</dbReference>
<dbReference type="GO" id="GO:0005829">
    <property type="term" value="C:cytosol"/>
    <property type="evidence" value="ECO:0007669"/>
    <property type="project" value="TreeGrafter"/>
</dbReference>
<evidence type="ECO:0000256" key="10">
    <source>
        <dbReference type="HAMAP-Rule" id="MF_00255"/>
    </source>
</evidence>
<keyword evidence="5 10" id="KW-0547">Nucleotide-binding</keyword>
<evidence type="ECO:0000313" key="13">
    <source>
        <dbReference type="Proteomes" id="UP000198661"/>
    </source>
</evidence>
<evidence type="ECO:0000313" key="12">
    <source>
        <dbReference type="EMBL" id="SFF67724.1"/>
    </source>
</evidence>
<evidence type="ECO:0000256" key="2">
    <source>
        <dbReference type="ARBA" id="ARBA00008226"/>
    </source>
</evidence>
<dbReference type="Pfam" id="PF02092">
    <property type="entry name" value="tRNA_synt_2f"/>
    <property type="match status" value="1"/>
</dbReference>
<dbReference type="EC" id="6.1.1.14" evidence="10"/>
<dbReference type="HAMAP" id="MF_00255">
    <property type="entry name" value="Gly_tRNA_synth_beta"/>
    <property type="match status" value="1"/>
</dbReference>
<keyword evidence="3 10" id="KW-0963">Cytoplasm</keyword>
<comment type="catalytic activity">
    <reaction evidence="9 10">
        <text>tRNA(Gly) + glycine + ATP = glycyl-tRNA(Gly) + AMP + diphosphate</text>
        <dbReference type="Rhea" id="RHEA:16013"/>
        <dbReference type="Rhea" id="RHEA-COMP:9664"/>
        <dbReference type="Rhea" id="RHEA-COMP:9683"/>
        <dbReference type="ChEBI" id="CHEBI:30616"/>
        <dbReference type="ChEBI" id="CHEBI:33019"/>
        <dbReference type="ChEBI" id="CHEBI:57305"/>
        <dbReference type="ChEBI" id="CHEBI:78442"/>
        <dbReference type="ChEBI" id="CHEBI:78522"/>
        <dbReference type="ChEBI" id="CHEBI:456215"/>
        <dbReference type="EC" id="6.1.1.14"/>
    </reaction>
</comment>
<dbReference type="GO" id="GO:0004820">
    <property type="term" value="F:glycine-tRNA ligase activity"/>
    <property type="evidence" value="ECO:0007669"/>
    <property type="project" value="UniProtKB-UniRule"/>
</dbReference>
<reference evidence="13" key="1">
    <citation type="submission" date="2016-10" db="EMBL/GenBank/DDBJ databases">
        <authorList>
            <person name="Varghese N."/>
            <person name="Submissions S."/>
        </authorList>
    </citation>
    <scope>NUCLEOTIDE SEQUENCE [LARGE SCALE GENOMIC DNA]</scope>
    <source>
        <strain evidence="13">DSM 44945</strain>
    </source>
</reference>
<dbReference type="Pfam" id="PF05746">
    <property type="entry name" value="DALR_1"/>
    <property type="match status" value="1"/>
</dbReference>
<dbReference type="Gene3D" id="1.10.730.10">
    <property type="entry name" value="Isoleucyl-tRNA Synthetase, Domain 1"/>
    <property type="match status" value="1"/>
</dbReference>
<comment type="similarity">
    <text evidence="2 10">Belongs to the class-II aminoacyl-tRNA synthetase family.</text>
</comment>
<evidence type="ECO:0000259" key="11">
    <source>
        <dbReference type="Pfam" id="PF05746"/>
    </source>
</evidence>
<dbReference type="STRING" id="201973.SAMN04488025_102134"/>
<dbReference type="PANTHER" id="PTHR30075:SF2">
    <property type="entry name" value="GLYCINE--TRNA LIGASE, CHLOROPLASTIC_MITOCHONDRIAL 2"/>
    <property type="match status" value="1"/>
</dbReference>
<evidence type="ECO:0000256" key="3">
    <source>
        <dbReference type="ARBA" id="ARBA00022490"/>
    </source>
</evidence>
<dbReference type="InterPro" id="IPR008909">
    <property type="entry name" value="DALR_anticod-bd"/>
</dbReference>
<keyword evidence="8 10" id="KW-0030">Aminoacyl-tRNA synthetase</keyword>
<dbReference type="AlphaFoldDB" id="A0A1I2KL71"/>
<evidence type="ECO:0000256" key="4">
    <source>
        <dbReference type="ARBA" id="ARBA00022598"/>
    </source>
</evidence>
<organism evidence="12 13">
    <name type="scientific">Planifilum fulgidum</name>
    <dbReference type="NCBI Taxonomy" id="201973"/>
    <lineage>
        <taxon>Bacteria</taxon>
        <taxon>Bacillati</taxon>
        <taxon>Bacillota</taxon>
        <taxon>Bacilli</taxon>
        <taxon>Bacillales</taxon>
        <taxon>Thermoactinomycetaceae</taxon>
        <taxon>Planifilum</taxon>
    </lineage>
</organism>
<keyword evidence="13" id="KW-1185">Reference proteome</keyword>
<keyword evidence="7 10" id="KW-0648">Protein biosynthesis</keyword>
<dbReference type="Proteomes" id="UP000198661">
    <property type="component" value="Unassembled WGS sequence"/>
</dbReference>
<evidence type="ECO:0000256" key="1">
    <source>
        <dbReference type="ARBA" id="ARBA00004496"/>
    </source>
</evidence>
<dbReference type="PROSITE" id="PS50861">
    <property type="entry name" value="AA_TRNA_LIGASE_II_GLYAB"/>
    <property type="match status" value="1"/>
</dbReference>
<dbReference type="GO" id="GO:0004814">
    <property type="term" value="F:arginine-tRNA ligase activity"/>
    <property type="evidence" value="ECO:0007669"/>
    <property type="project" value="InterPro"/>
</dbReference>